<dbReference type="InterPro" id="IPR011447">
    <property type="entry name" value="DUF1552"/>
</dbReference>
<evidence type="ECO:0000313" key="1">
    <source>
        <dbReference type="EMBL" id="TWT84951.1"/>
    </source>
</evidence>
<proteinExistence type="predicted"/>
<dbReference type="EMBL" id="SJPJ01000001">
    <property type="protein sequence ID" value="TWT84951.1"/>
    <property type="molecule type" value="Genomic_DNA"/>
</dbReference>
<organism evidence="1 2">
    <name type="scientific">Novipirellula herctigrandis</name>
    <dbReference type="NCBI Taxonomy" id="2527986"/>
    <lineage>
        <taxon>Bacteria</taxon>
        <taxon>Pseudomonadati</taxon>
        <taxon>Planctomycetota</taxon>
        <taxon>Planctomycetia</taxon>
        <taxon>Pirellulales</taxon>
        <taxon>Pirellulaceae</taxon>
        <taxon>Novipirellula</taxon>
    </lineage>
</organism>
<name>A0A5C5ZDN8_9BACT</name>
<dbReference type="Proteomes" id="UP000315010">
    <property type="component" value="Unassembled WGS sequence"/>
</dbReference>
<reference evidence="1 2" key="1">
    <citation type="submission" date="2019-02" db="EMBL/GenBank/DDBJ databases">
        <title>Deep-cultivation of Planctomycetes and their phenomic and genomic characterization uncovers novel biology.</title>
        <authorList>
            <person name="Wiegand S."/>
            <person name="Jogler M."/>
            <person name="Boedeker C."/>
            <person name="Pinto D."/>
            <person name="Vollmers J."/>
            <person name="Rivas-Marin E."/>
            <person name="Kohn T."/>
            <person name="Peeters S.H."/>
            <person name="Heuer A."/>
            <person name="Rast P."/>
            <person name="Oberbeckmann S."/>
            <person name="Bunk B."/>
            <person name="Jeske O."/>
            <person name="Meyerdierks A."/>
            <person name="Storesund J.E."/>
            <person name="Kallscheuer N."/>
            <person name="Luecker S."/>
            <person name="Lage O.M."/>
            <person name="Pohl T."/>
            <person name="Merkel B.J."/>
            <person name="Hornburger P."/>
            <person name="Mueller R.-W."/>
            <person name="Bruemmer F."/>
            <person name="Labrenz M."/>
            <person name="Spormann A.M."/>
            <person name="Op Den Camp H."/>
            <person name="Overmann J."/>
            <person name="Amann R."/>
            <person name="Jetten M.S.M."/>
            <person name="Mascher T."/>
            <person name="Medema M.H."/>
            <person name="Devos D.P."/>
            <person name="Kaster A.-K."/>
            <person name="Ovreas L."/>
            <person name="Rohde M."/>
            <person name="Galperin M.Y."/>
            <person name="Jogler C."/>
        </authorList>
    </citation>
    <scope>NUCLEOTIDE SEQUENCE [LARGE SCALE GENOMIC DNA]</scope>
    <source>
        <strain evidence="1 2">CA13</strain>
    </source>
</reference>
<accession>A0A5C5ZDN8</accession>
<dbReference type="Pfam" id="PF07586">
    <property type="entry name" value="HXXSHH"/>
    <property type="match status" value="1"/>
</dbReference>
<keyword evidence="2" id="KW-1185">Reference proteome</keyword>
<protein>
    <recommendedName>
        <fullName evidence="3">DUF1552 domain-containing protein</fullName>
    </recommendedName>
</protein>
<gene>
    <name evidence="1" type="ORF">CA13_64320</name>
</gene>
<evidence type="ECO:0000313" key="2">
    <source>
        <dbReference type="Proteomes" id="UP000315010"/>
    </source>
</evidence>
<dbReference type="AlphaFoldDB" id="A0A5C5ZDN8"/>
<sequence length="423" mass="46686">MTSELAIMNEMSHLNRRKFLQGTGIALALPLMESRLSRAEEKLDANLRRLVCIGNHLGYYPGNFFPETSGKNYKTSRTLKNIDAHRDDFTVFSNLDDGMTGGHTGVKAFLSGIGKDEASGFPDKNMTIDQVAAEHVGAATRFPSITAGLENGTDLCWTRSGVRIPPVNNPARLFEALFVQSDAVSLSSQRTRLTHRASVLDALRESAGELESQLSAADRQKLDQYLTSVREVEKQLQISQAWLDKPKPASAIDPVADQERMHLEEIPLFYDLMTLALQTDSTRVATFEIPMGFRTAELEVGSYHGLSHHSKSEERLGQLQIVDAYLMTQFGYFLGKMKEAQVFDHTAVVWGSGMGNGSSHSNRNLPVILAGGGMNHQGHVVCPAEDHKRVPLSNLWLSTLQWFGVESDRFGKSTGTFSPMEVG</sequence>
<comment type="caution">
    <text evidence="1">The sequence shown here is derived from an EMBL/GenBank/DDBJ whole genome shotgun (WGS) entry which is preliminary data.</text>
</comment>
<evidence type="ECO:0008006" key="3">
    <source>
        <dbReference type="Google" id="ProtNLM"/>
    </source>
</evidence>